<dbReference type="EMBL" id="JAKOGI010000207">
    <property type="protein sequence ID" value="KAJ8439825.1"/>
    <property type="molecule type" value="Genomic_DNA"/>
</dbReference>
<evidence type="ECO:0000313" key="4">
    <source>
        <dbReference type="Proteomes" id="UP001153076"/>
    </source>
</evidence>
<name>A0A9Q1KBD0_9CARY</name>
<dbReference type="Proteomes" id="UP001153076">
    <property type="component" value="Unassembled WGS sequence"/>
</dbReference>
<feature type="disulfide bond" evidence="1">
    <location>
        <begin position="168"/>
        <end position="185"/>
    </location>
</feature>
<feature type="disulfide bond" evidence="1">
    <location>
        <begin position="160"/>
        <end position="222"/>
    </location>
</feature>
<feature type="disulfide bond" evidence="1">
    <location>
        <begin position="155"/>
        <end position="239"/>
    </location>
</feature>
<dbReference type="PROSITE" id="PS00316">
    <property type="entry name" value="THAUMATIN_1"/>
    <property type="match status" value="1"/>
</dbReference>
<feature type="chain" id="PRO_5040329071" description="Thaumatin-like protein" evidence="2">
    <location>
        <begin position="28"/>
        <end position="268"/>
    </location>
</feature>
<comment type="caution">
    <text evidence="3">The sequence shown here is derived from an EMBL/GenBank/DDBJ whole genome shotgun (WGS) entry which is preliminary data.</text>
</comment>
<dbReference type="PROSITE" id="PS51367">
    <property type="entry name" value="THAUMATIN_2"/>
    <property type="match status" value="1"/>
</dbReference>
<evidence type="ECO:0008006" key="5">
    <source>
        <dbReference type="Google" id="ProtNLM"/>
    </source>
</evidence>
<protein>
    <recommendedName>
        <fullName evidence="5">Thaumatin-like protein</fullName>
    </recommendedName>
</protein>
<dbReference type="InterPro" id="IPR037176">
    <property type="entry name" value="Osmotin/thaumatin-like_sf"/>
</dbReference>
<keyword evidence="1" id="KW-1015">Disulfide bond</keyword>
<feature type="signal peptide" evidence="2">
    <location>
        <begin position="1"/>
        <end position="27"/>
    </location>
</feature>
<dbReference type="Pfam" id="PF00314">
    <property type="entry name" value="Thaumatin"/>
    <property type="match status" value="1"/>
</dbReference>
<reference evidence="3" key="1">
    <citation type="submission" date="2022-04" db="EMBL/GenBank/DDBJ databases">
        <title>Carnegiea gigantea Genome sequencing and assembly v2.</title>
        <authorList>
            <person name="Copetti D."/>
            <person name="Sanderson M.J."/>
            <person name="Burquez A."/>
            <person name="Wojciechowski M.F."/>
        </authorList>
    </citation>
    <scope>NUCLEOTIDE SEQUENCE</scope>
    <source>
        <strain evidence="3">SGP5-SGP5p</strain>
        <tissue evidence="3">Aerial part</tissue>
    </source>
</reference>
<feature type="disulfide bond" evidence="1">
    <location>
        <begin position="84"/>
        <end position="94"/>
    </location>
</feature>
<keyword evidence="2" id="KW-0732">Signal</keyword>
<dbReference type="FunFam" id="2.60.110.10:FF:000001">
    <property type="entry name" value="THAUMATIN-LIKE PROTEIN 1"/>
    <property type="match status" value="1"/>
</dbReference>
<dbReference type="CDD" id="cd09218">
    <property type="entry name" value="TLP-PA"/>
    <property type="match status" value="1"/>
</dbReference>
<feature type="disulfide bond" evidence="1">
    <location>
        <begin position="99"/>
        <end position="106"/>
    </location>
</feature>
<evidence type="ECO:0000256" key="2">
    <source>
        <dbReference type="SAM" id="SignalP"/>
    </source>
</evidence>
<dbReference type="SUPFAM" id="SSF49870">
    <property type="entry name" value="Osmotin, thaumatin-like protein"/>
    <property type="match status" value="1"/>
</dbReference>
<dbReference type="InterPro" id="IPR001938">
    <property type="entry name" value="Thaumatin"/>
</dbReference>
<organism evidence="3 4">
    <name type="scientific">Carnegiea gigantea</name>
    <dbReference type="NCBI Taxonomy" id="171969"/>
    <lineage>
        <taxon>Eukaryota</taxon>
        <taxon>Viridiplantae</taxon>
        <taxon>Streptophyta</taxon>
        <taxon>Embryophyta</taxon>
        <taxon>Tracheophyta</taxon>
        <taxon>Spermatophyta</taxon>
        <taxon>Magnoliopsida</taxon>
        <taxon>eudicotyledons</taxon>
        <taxon>Gunneridae</taxon>
        <taxon>Pentapetalae</taxon>
        <taxon>Caryophyllales</taxon>
        <taxon>Cactineae</taxon>
        <taxon>Cactaceae</taxon>
        <taxon>Cactoideae</taxon>
        <taxon>Echinocereeae</taxon>
        <taxon>Carnegiea</taxon>
    </lineage>
</organism>
<dbReference type="PANTHER" id="PTHR31048">
    <property type="entry name" value="OS03G0233200 PROTEIN"/>
    <property type="match status" value="1"/>
</dbReference>
<gene>
    <name evidence="3" type="ORF">Cgig2_029085</name>
</gene>
<proteinExistence type="predicted"/>
<accession>A0A9Q1KBD0</accession>
<evidence type="ECO:0000256" key="1">
    <source>
        <dbReference type="PIRSR" id="PIRSR002703-1"/>
    </source>
</evidence>
<dbReference type="Gene3D" id="2.60.110.10">
    <property type="entry name" value="Thaumatin"/>
    <property type="match status" value="1"/>
</dbReference>
<dbReference type="InterPro" id="IPR017949">
    <property type="entry name" value="Thaumatin_CS"/>
</dbReference>
<dbReference type="AlphaFoldDB" id="A0A9Q1KBD0"/>
<evidence type="ECO:0000313" key="3">
    <source>
        <dbReference type="EMBL" id="KAJ8439825.1"/>
    </source>
</evidence>
<dbReference type="SMART" id="SM00205">
    <property type="entry name" value="THN"/>
    <property type="match status" value="1"/>
</dbReference>
<feature type="disulfide bond" evidence="1">
    <location>
        <begin position="189"/>
        <end position="198"/>
    </location>
</feature>
<dbReference type="OrthoDB" id="430315at2759"/>
<dbReference type="PIRSF" id="PIRSF002703">
    <property type="entry name" value="Thaumatin"/>
    <property type="match status" value="1"/>
</dbReference>
<dbReference type="PRINTS" id="PR00347">
    <property type="entry name" value="THAUMATIN"/>
</dbReference>
<keyword evidence="4" id="KW-1185">Reference proteome</keyword>
<feature type="disulfide bond" evidence="1">
    <location>
        <begin position="36"/>
        <end position="250"/>
    </location>
</feature>
<sequence length="268" mass="28416">MSSTSTAVILSLLALATLQHHFLLAEARTFTIINKCAYTVWPGILSNAGVAQLLTTGFALQKGESKAITAPPKWGGRLWGRTLCSADPAGKFTCKTGDCGSGKLECSGAGAQPPASLAEFTLDGADGKDFYDVSLVDGYNLPMLVAPRGGKGDNCTTTGCEVDLNGACPSELRVTKEGDGSTVACRSACEKFNTPEYCCNGAYGSPDTCKPSNYSQIFKKACPRAYSYAYDDKSSTFTCSGGPDYTITFCPSSSARSRNARIIKWRKF</sequence>
<feature type="disulfide bond" evidence="1">
    <location>
        <begin position="199"/>
        <end position="209"/>
    </location>
</feature>